<dbReference type="InterPro" id="IPR037053">
    <property type="entry name" value="Phage_tail_collar_dom_sf"/>
</dbReference>
<name>A0A5S9PHC1_9GAMM</name>
<proteinExistence type="predicted"/>
<sequence>MNKRLYLIAMGFAASIGSHTVQGCAVDGYIGSICWTAASFCPRGYVSARGASIAIYDAPAYYALTGDTYGGDNQTYVKVPDLTHRESIHNGQRPGSMYNYTWGMYLGFESKIIPFAPEHSHSILLNASGTGNIAISSIDGPEKDAVGNTWSLVPAGLSMFGFSSDGYSASNSVAAHLDGGSISTSVFPPLSAPSQESVPTVGPQTKLTACVNVDGLFPPRN</sequence>
<dbReference type="SUPFAM" id="SSF88874">
    <property type="entry name" value="Receptor-binding domain of short tail fibre protein gp12"/>
    <property type="match status" value="1"/>
</dbReference>
<dbReference type="AlphaFoldDB" id="A0A5S9PHC1"/>
<evidence type="ECO:0000313" key="2">
    <source>
        <dbReference type="EMBL" id="CAA0103098.1"/>
    </source>
</evidence>
<dbReference type="Pfam" id="PF07484">
    <property type="entry name" value="Collar"/>
    <property type="match status" value="1"/>
</dbReference>
<accession>A0A5S9PHC1</accession>
<reference evidence="2 3" key="1">
    <citation type="submission" date="2019-11" db="EMBL/GenBank/DDBJ databases">
        <authorList>
            <person name="Holert J."/>
        </authorList>
    </citation>
    <scope>NUCLEOTIDE SEQUENCE [LARGE SCALE GENOMIC DNA]</scope>
    <source>
        <strain evidence="2">BC5_2</strain>
    </source>
</reference>
<evidence type="ECO:0000313" key="3">
    <source>
        <dbReference type="Proteomes" id="UP000434580"/>
    </source>
</evidence>
<gene>
    <name evidence="2" type="ORF">DPBNPPHM_00903</name>
</gene>
<dbReference type="OrthoDB" id="9810174at2"/>
<protein>
    <recommendedName>
        <fullName evidence="1">Phage tail collar domain-containing protein</fullName>
    </recommendedName>
</protein>
<dbReference type="PROSITE" id="PS51257">
    <property type="entry name" value="PROKAR_LIPOPROTEIN"/>
    <property type="match status" value="1"/>
</dbReference>
<dbReference type="InterPro" id="IPR011083">
    <property type="entry name" value="Phage_tail_collar_dom"/>
</dbReference>
<evidence type="ECO:0000259" key="1">
    <source>
        <dbReference type="Pfam" id="PF07484"/>
    </source>
</evidence>
<dbReference type="Gene3D" id="3.90.1340.10">
    <property type="entry name" value="Phage tail collar domain"/>
    <property type="match status" value="1"/>
</dbReference>
<organism evidence="2 3">
    <name type="scientific">BD1-7 clade bacterium</name>
    <dbReference type="NCBI Taxonomy" id="2029982"/>
    <lineage>
        <taxon>Bacteria</taxon>
        <taxon>Pseudomonadati</taxon>
        <taxon>Pseudomonadota</taxon>
        <taxon>Gammaproteobacteria</taxon>
        <taxon>Cellvibrionales</taxon>
        <taxon>Spongiibacteraceae</taxon>
        <taxon>BD1-7 clade</taxon>
    </lineage>
</organism>
<feature type="domain" description="Phage tail collar" evidence="1">
    <location>
        <begin position="31"/>
        <end position="85"/>
    </location>
</feature>
<dbReference type="EMBL" id="CACSII010000012">
    <property type="protein sequence ID" value="CAA0103098.1"/>
    <property type="molecule type" value="Genomic_DNA"/>
</dbReference>
<dbReference type="Proteomes" id="UP000434580">
    <property type="component" value="Unassembled WGS sequence"/>
</dbReference>